<accession>A0A1D7QSZ5</accession>
<dbReference type="STRING" id="632773.BBEV_0752"/>
<dbReference type="UniPathway" id="UPA00164"/>
<evidence type="ECO:0000256" key="4">
    <source>
        <dbReference type="ARBA" id="ARBA00022676"/>
    </source>
</evidence>
<evidence type="ECO:0000259" key="8">
    <source>
        <dbReference type="Pfam" id="PF00534"/>
    </source>
</evidence>
<keyword evidence="11" id="KW-1185">Reference proteome</keyword>
<reference evidence="10 11" key="1">
    <citation type="submission" date="2015-08" db="EMBL/GenBank/DDBJ databases">
        <title>The complete genome sequence of Bacillus beveridgei MLTeJB.</title>
        <authorList>
            <person name="Hanson T.E."/>
            <person name="Mesa C."/>
            <person name="Basesman S.M."/>
            <person name="Oremland R.S."/>
        </authorList>
    </citation>
    <scope>NUCLEOTIDE SEQUENCE [LARGE SCALE GENOMIC DNA]</scope>
    <source>
        <strain evidence="10 11">MLTeJB</strain>
    </source>
</reference>
<dbReference type="NCBIfam" id="NF001898">
    <property type="entry name" value="PRK00654.1-1"/>
    <property type="match status" value="1"/>
</dbReference>
<dbReference type="Pfam" id="PF00534">
    <property type="entry name" value="Glycos_transf_1"/>
    <property type="match status" value="1"/>
</dbReference>
<name>A0A1D7QSZ5_9BACI</name>
<keyword evidence="5 7" id="KW-0808">Transferase</keyword>
<dbReference type="PANTHER" id="PTHR45825:SF11">
    <property type="entry name" value="ALPHA AMYLASE DOMAIN-CONTAINING PROTEIN"/>
    <property type="match status" value="1"/>
</dbReference>
<proteinExistence type="inferred from homology"/>
<dbReference type="EC" id="2.4.1.21" evidence="7"/>
<dbReference type="CDD" id="cd03791">
    <property type="entry name" value="GT5_Glycogen_synthase_DULL1-like"/>
    <property type="match status" value="1"/>
</dbReference>
<keyword evidence="4 7" id="KW-0328">Glycosyltransferase</keyword>
<dbReference type="GO" id="GO:0004373">
    <property type="term" value="F:alpha-1,4-glucan glucosyltransferase (UDP-glucose donor) activity"/>
    <property type="evidence" value="ECO:0007669"/>
    <property type="project" value="InterPro"/>
</dbReference>
<evidence type="ECO:0000313" key="10">
    <source>
        <dbReference type="EMBL" id="AOM82123.1"/>
    </source>
</evidence>
<protein>
    <recommendedName>
        <fullName evidence="7">Glycogen synthase</fullName>
        <ecNumber evidence="7">2.4.1.21</ecNumber>
    </recommendedName>
    <alternativeName>
        <fullName evidence="7">Starch [bacterial glycogen] synthase</fullName>
    </alternativeName>
</protein>
<dbReference type="InterPro" id="IPR011835">
    <property type="entry name" value="GS/SS"/>
</dbReference>
<gene>
    <name evidence="7 10" type="primary">glgA</name>
    <name evidence="10" type="ORF">BBEV_0752</name>
</gene>
<dbReference type="InterPro" id="IPR013534">
    <property type="entry name" value="Starch_synth_cat_dom"/>
</dbReference>
<dbReference type="GO" id="GO:0009011">
    <property type="term" value="F:alpha-1,4-glucan glucosyltransferase (ADP-glucose donor) activity"/>
    <property type="evidence" value="ECO:0007669"/>
    <property type="project" value="UniProtKB-UniRule"/>
</dbReference>
<dbReference type="AlphaFoldDB" id="A0A1D7QSZ5"/>
<dbReference type="HAMAP" id="MF_00484">
    <property type="entry name" value="Glycogen_synth"/>
    <property type="match status" value="1"/>
</dbReference>
<dbReference type="PANTHER" id="PTHR45825">
    <property type="entry name" value="GRANULE-BOUND STARCH SYNTHASE 1, CHLOROPLASTIC/AMYLOPLASTIC"/>
    <property type="match status" value="1"/>
</dbReference>
<evidence type="ECO:0000256" key="3">
    <source>
        <dbReference type="ARBA" id="ARBA00010281"/>
    </source>
</evidence>
<comment type="similarity">
    <text evidence="3 7">Belongs to the glycosyltransferase 1 family. Bacterial/plant glycogen synthase subfamily.</text>
</comment>
<evidence type="ECO:0000313" key="11">
    <source>
        <dbReference type="Proteomes" id="UP000094463"/>
    </source>
</evidence>
<dbReference type="OrthoDB" id="9808590at2"/>
<feature type="domain" description="Starch synthase catalytic" evidence="9">
    <location>
        <begin position="3"/>
        <end position="233"/>
    </location>
</feature>
<dbReference type="Pfam" id="PF08323">
    <property type="entry name" value="Glyco_transf_5"/>
    <property type="match status" value="1"/>
</dbReference>
<dbReference type="NCBIfam" id="TIGR02095">
    <property type="entry name" value="glgA"/>
    <property type="match status" value="1"/>
</dbReference>
<comment type="function">
    <text evidence="2 7">Synthesizes alpha-1,4-glucan chains using ADP-glucose.</text>
</comment>
<evidence type="ECO:0000259" key="9">
    <source>
        <dbReference type="Pfam" id="PF08323"/>
    </source>
</evidence>
<evidence type="ECO:0000256" key="6">
    <source>
        <dbReference type="ARBA" id="ARBA00023056"/>
    </source>
</evidence>
<dbReference type="EMBL" id="CP012502">
    <property type="protein sequence ID" value="AOM82123.1"/>
    <property type="molecule type" value="Genomic_DNA"/>
</dbReference>
<dbReference type="Gene3D" id="3.40.50.2000">
    <property type="entry name" value="Glycogen Phosphorylase B"/>
    <property type="match status" value="2"/>
</dbReference>
<evidence type="ECO:0000256" key="5">
    <source>
        <dbReference type="ARBA" id="ARBA00022679"/>
    </source>
</evidence>
<evidence type="ECO:0000256" key="7">
    <source>
        <dbReference type="HAMAP-Rule" id="MF_00484"/>
    </source>
</evidence>
<evidence type="ECO:0000256" key="1">
    <source>
        <dbReference type="ARBA" id="ARBA00001478"/>
    </source>
</evidence>
<organism evidence="10 11">
    <name type="scientific">Salisediminibacterium beveridgei</name>
    <dbReference type="NCBI Taxonomy" id="632773"/>
    <lineage>
        <taxon>Bacteria</taxon>
        <taxon>Bacillati</taxon>
        <taxon>Bacillota</taxon>
        <taxon>Bacilli</taxon>
        <taxon>Bacillales</taxon>
        <taxon>Bacillaceae</taxon>
        <taxon>Salisediminibacterium</taxon>
    </lineage>
</organism>
<dbReference type="GO" id="GO:0005978">
    <property type="term" value="P:glycogen biosynthetic process"/>
    <property type="evidence" value="ECO:0007669"/>
    <property type="project" value="UniProtKB-UniRule"/>
</dbReference>
<comment type="catalytic activity">
    <reaction evidence="1 7">
        <text>[(1-&gt;4)-alpha-D-glucosyl](n) + ADP-alpha-D-glucose = [(1-&gt;4)-alpha-D-glucosyl](n+1) + ADP + H(+)</text>
        <dbReference type="Rhea" id="RHEA:18189"/>
        <dbReference type="Rhea" id="RHEA-COMP:9584"/>
        <dbReference type="Rhea" id="RHEA-COMP:9587"/>
        <dbReference type="ChEBI" id="CHEBI:15378"/>
        <dbReference type="ChEBI" id="CHEBI:15444"/>
        <dbReference type="ChEBI" id="CHEBI:57498"/>
        <dbReference type="ChEBI" id="CHEBI:456216"/>
        <dbReference type="EC" id="2.4.1.21"/>
    </reaction>
</comment>
<dbReference type="SUPFAM" id="SSF53756">
    <property type="entry name" value="UDP-Glycosyltransferase/glycogen phosphorylase"/>
    <property type="match status" value="1"/>
</dbReference>
<evidence type="ECO:0000256" key="2">
    <source>
        <dbReference type="ARBA" id="ARBA00002764"/>
    </source>
</evidence>
<dbReference type="PATRIC" id="fig|632773.3.peg.791"/>
<dbReference type="RefSeq" id="WP_069364238.1">
    <property type="nucleotide sequence ID" value="NZ_CP012502.1"/>
</dbReference>
<dbReference type="Proteomes" id="UP000094463">
    <property type="component" value="Chromosome"/>
</dbReference>
<comment type="pathway">
    <text evidence="7">Glycan biosynthesis; glycogen biosynthesis.</text>
</comment>
<dbReference type="InterPro" id="IPR001296">
    <property type="entry name" value="Glyco_trans_1"/>
</dbReference>
<dbReference type="KEGG" id="bbev:BBEV_0752"/>
<sequence length="477" mass="54527">MKKILYTASECTPFIKTGGLADVIGSLPQALVNEEQADVRVILPKYGTIPAKWHEQMTEIASFPVQIGWRNQGAKLFKLKHDGITFYFIENHHYFERQGVYGYYDDGERFVFYSMAVMESLKYLDFTPEILHAHDWQAGLTVAFANILQPIKGMKTVFTIHNIKYQGMLQFEAFDDLFILPREHFAGFEWNGMINCMKSGIFHADKITTVSPSYAEEIKDPYYGEGLDSLLRERAGDLSGIINGINTDDYNPMKDPHIHANYQTSRAKKKENKKALQEAIGLPVNGDVPVYIAISRFVEQKGFHLVEHILHDFLQNDVQVVILGTGEYEFESSFSWFAQNFSDKMATLLKFDEGLARQLYAAADFFIMPSKFEPCGLSQLISLQYKTVPIVRETGGLKDTVHAFNEFDGTGNGFSFENYNAHELLQQMEYSLKIYHDPKQWQTLLKNVNKSKFSWKDSATAYARLYDELTPAKTKGE</sequence>
<keyword evidence="6 7" id="KW-0320">Glycogen biosynthesis</keyword>
<feature type="binding site" evidence="7">
    <location>
        <position position="16"/>
    </location>
    <ligand>
        <name>ADP-alpha-D-glucose</name>
        <dbReference type="ChEBI" id="CHEBI:57498"/>
    </ligand>
</feature>
<feature type="domain" description="Glycosyl transferase family 1" evidence="8">
    <location>
        <begin position="284"/>
        <end position="441"/>
    </location>
</feature>